<dbReference type="RefSeq" id="WP_255411918.1">
    <property type="nucleotide sequence ID" value="NZ_CP049139.1"/>
</dbReference>
<evidence type="ECO:0000313" key="2">
    <source>
        <dbReference type="Proteomes" id="UP001260715"/>
    </source>
</evidence>
<accession>A0ABU1PC52</accession>
<protein>
    <submittedName>
        <fullName evidence="1">Uncharacterized protein</fullName>
    </submittedName>
</protein>
<sequence length="40" mass="4596">MNIRSRKRLVYRRHRIGMLIAAIEALMALEEATLEAKKAA</sequence>
<organism evidence="1 2">
    <name type="scientific">Herbaspirillum frisingense</name>
    <dbReference type="NCBI Taxonomy" id="92645"/>
    <lineage>
        <taxon>Bacteria</taxon>
        <taxon>Pseudomonadati</taxon>
        <taxon>Pseudomonadota</taxon>
        <taxon>Betaproteobacteria</taxon>
        <taxon>Burkholderiales</taxon>
        <taxon>Oxalobacteraceae</taxon>
        <taxon>Herbaspirillum</taxon>
    </lineage>
</organism>
<evidence type="ECO:0000313" key="1">
    <source>
        <dbReference type="EMBL" id="MDR6583501.1"/>
    </source>
</evidence>
<comment type="caution">
    <text evidence="1">The sequence shown here is derived from an EMBL/GenBank/DDBJ whole genome shotgun (WGS) entry which is preliminary data.</text>
</comment>
<dbReference type="Proteomes" id="UP001260715">
    <property type="component" value="Unassembled WGS sequence"/>
</dbReference>
<dbReference type="EMBL" id="JAVDSJ010000002">
    <property type="protein sequence ID" value="MDR6583501.1"/>
    <property type="molecule type" value="Genomic_DNA"/>
</dbReference>
<name>A0ABU1PC52_9BURK</name>
<proteinExistence type="predicted"/>
<keyword evidence="2" id="KW-1185">Reference proteome</keyword>
<reference evidence="1 2" key="1">
    <citation type="submission" date="2023-07" db="EMBL/GenBank/DDBJ databases">
        <title>Sorghum-associated microbial communities from plants grown in Nebraska, USA.</title>
        <authorList>
            <person name="Schachtman D."/>
        </authorList>
    </citation>
    <scope>NUCLEOTIDE SEQUENCE [LARGE SCALE GENOMIC DNA]</scope>
    <source>
        <strain evidence="1 2">596</strain>
    </source>
</reference>
<gene>
    <name evidence="1" type="ORF">J2W50_001699</name>
</gene>